<dbReference type="STRING" id="1619007.UX70_C0001G0555"/>
<dbReference type="PROSITE" id="PS50903">
    <property type="entry name" value="RUBREDOXIN_LIKE"/>
    <property type="match status" value="2"/>
</dbReference>
<dbReference type="SUPFAM" id="SSF57802">
    <property type="entry name" value="Rubredoxin-like"/>
    <property type="match status" value="2"/>
</dbReference>
<evidence type="ECO:0000313" key="6">
    <source>
        <dbReference type="Proteomes" id="UP000035656"/>
    </source>
</evidence>
<dbReference type="KEGG" id="pwo:UX70_C0001G0555"/>
<accession>A0A0G4ARE3</accession>
<keyword evidence="2" id="KW-0408">Iron</keyword>
<dbReference type="Pfam" id="PF21349">
    <property type="entry name" value="RUBY_RBDX"/>
    <property type="match status" value="2"/>
</dbReference>
<proteinExistence type="predicted"/>
<feature type="domain" description="Rubredoxin-like" evidence="4">
    <location>
        <begin position="95"/>
        <end position="129"/>
    </location>
</feature>
<feature type="transmembrane region" description="Helical" evidence="3">
    <location>
        <begin position="12"/>
        <end position="31"/>
    </location>
</feature>
<reference evidence="5 6" key="1">
    <citation type="journal article" date="2015" name="Nature">
        <title>rRNA introns, odd ribosomes, and small enigmatic genomes across a large radiation of phyla.</title>
        <authorList>
            <person name="Brown C.T."/>
            <person name="Hug L.A."/>
            <person name="Thomas B.C."/>
            <person name="Sharon I."/>
            <person name="Castelle C.J."/>
            <person name="Singh A."/>
            <person name="Wilkins M.J."/>
            <person name="Williams K.H."/>
            <person name="Banfield J.F."/>
        </authorList>
    </citation>
    <scope>NUCLEOTIDE SEQUENCE [LARGE SCALE GENOMIC DNA]</scope>
</reference>
<dbReference type="Gene3D" id="2.20.28.10">
    <property type="match status" value="2"/>
</dbReference>
<dbReference type="PANTHER" id="PTHR43865">
    <property type="entry name" value="RUBRERYTHRIN-RELATED"/>
    <property type="match status" value="1"/>
</dbReference>
<keyword evidence="3" id="KW-0472">Membrane</keyword>
<gene>
    <name evidence="5" type="ORF">UX70_C0001G0555</name>
</gene>
<keyword evidence="1" id="KW-0479">Metal-binding</keyword>
<evidence type="ECO:0000259" key="4">
    <source>
        <dbReference type="PROSITE" id="PS50903"/>
    </source>
</evidence>
<evidence type="ECO:0000256" key="2">
    <source>
        <dbReference type="ARBA" id="ARBA00023004"/>
    </source>
</evidence>
<dbReference type="EMBL" id="CP011209">
    <property type="protein sequence ID" value="AKM78271.1"/>
    <property type="molecule type" value="Genomic_DNA"/>
</dbReference>
<evidence type="ECO:0000256" key="3">
    <source>
        <dbReference type="SAM" id="Phobius"/>
    </source>
</evidence>
<name>A0A0G4ARE3_9BACT</name>
<dbReference type="CDD" id="cd00350">
    <property type="entry name" value="rubredoxin_like"/>
    <property type="match status" value="1"/>
</dbReference>
<keyword evidence="3" id="KW-0812">Transmembrane</keyword>
<organism evidence="5 6">
    <name type="scientific">Candidatus Wolfebacteria bacterium GW2011_GWB1_47_1</name>
    <dbReference type="NCBI Taxonomy" id="1619007"/>
    <lineage>
        <taxon>Bacteria</taxon>
        <taxon>Candidatus Wolfeibacteriota</taxon>
    </lineage>
</organism>
<dbReference type="InterPro" id="IPR048574">
    <property type="entry name" value="RUBY_RBDX"/>
</dbReference>
<feature type="domain" description="Rubredoxin-like" evidence="4">
    <location>
        <begin position="42"/>
        <end position="76"/>
    </location>
</feature>
<evidence type="ECO:0000313" key="5">
    <source>
        <dbReference type="EMBL" id="AKM78271.1"/>
    </source>
</evidence>
<keyword evidence="3" id="KW-1133">Transmembrane helix</keyword>
<dbReference type="InterPro" id="IPR052364">
    <property type="entry name" value="Rubrerythrin"/>
</dbReference>
<dbReference type="AlphaFoldDB" id="A0A0G4ARE3"/>
<evidence type="ECO:0000256" key="1">
    <source>
        <dbReference type="ARBA" id="ARBA00022723"/>
    </source>
</evidence>
<dbReference type="GO" id="GO:0005506">
    <property type="term" value="F:iron ion binding"/>
    <property type="evidence" value="ECO:0007669"/>
    <property type="project" value="InterPro"/>
</dbReference>
<protein>
    <submittedName>
        <fullName evidence="5">Flavin reductase domain protein</fullName>
    </submittedName>
</protein>
<dbReference type="InterPro" id="IPR024934">
    <property type="entry name" value="Rubredoxin-like_dom"/>
</dbReference>
<dbReference type="Proteomes" id="UP000035656">
    <property type="component" value="Chromosome"/>
</dbReference>
<dbReference type="PANTHER" id="PTHR43865:SF1">
    <property type="entry name" value="RUBRERYTHRIN-RELATED"/>
    <property type="match status" value="1"/>
</dbReference>
<sequence>MGLNNYQNTTAYVLHAPFCLWVAWCILLSRVQNNHVTISERMKRWECQKCGHVYNGMVPPAECPNCGSPREQFTELEFEPEGKVFVAEEHIPQHPKRWECDNCGLIALKEEAPAECPSCGAPKERFHQLNGEPVG</sequence>